<feature type="transmembrane region" description="Helical" evidence="6">
    <location>
        <begin position="295"/>
        <end position="316"/>
    </location>
</feature>
<feature type="transmembrane region" description="Helical" evidence="6">
    <location>
        <begin position="270"/>
        <end position="289"/>
    </location>
</feature>
<dbReference type="EMBL" id="CAFBMX010000002">
    <property type="protein sequence ID" value="CAB4921085.1"/>
    <property type="molecule type" value="Genomic_DNA"/>
</dbReference>
<keyword evidence="5 6" id="KW-0472">Membrane</keyword>
<comment type="subcellular location">
    <subcellularLocation>
        <location evidence="1">Cell membrane</location>
        <topology evidence="1">Multi-pass membrane protein</topology>
    </subcellularLocation>
</comment>
<evidence type="ECO:0000313" key="8">
    <source>
        <dbReference type="EMBL" id="CAB4921085.1"/>
    </source>
</evidence>
<dbReference type="GO" id="GO:0022857">
    <property type="term" value="F:transmembrane transporter activity"/>
    <property type="evidence" value="ECO:0007669"/>
    <property type="project" value="InterPro"/>
</dbReference>
<feature type="transmembrane region" description="Helical" evidence="6">
    <location>
        <begin position="28"/>
        <end position="52"/>
    </location>
</feature>
<evidence type="ECO:0000256" key="6">
    <source>
        <dbReference type="SAM" id="Phobius"/>
    </source>
</evidence>
<dbReference type="InterPro" id="IPR036259">
    <property type="entry name" value="MFS_trans_sf"/>
</dbReference>
<feature type="transmembrane region" description="Helical" evidence="6">
    <location>
        <begin position="355"/>
        <end position="376"/>
    </location>
</feature>
<sequence>MLRALPPHVRLRSTVFVGSFDRFTIPPLLIPISHAFGISLGAAAAVASVYFVTYGAGQAVWGTLSDRFGRVVVLRVGVAAGALACIASALAPGLATLVVVRALAGFFFGAPMPTSLTYLGDTVPPRRRQQALVFLMAFASAGVALGTIVGGICAQFFDWRTAFAVSAVLAVGSSLMLIGLPEPPRERPDAGALRQVGKILRDRWAPIVIGLGFLDGVVVFGALTFVAAALQHNGVGAALAGSAAAGFGIANSLCAPLVTRALRTHATPVLIAGGASLAAAGLALCAIKATVPTTVVATAALGAGFGFMHTSFQMWATEVVPEARAVTISFFAAAVFLGGAAASAAAAPLLDDARFSAVFLIAAGGAVAVAIGGSLLRARYLATVERPLPLNQSFTTR</sequence>
<feature type="transmembrane region" description="Helical" evidence="6">
    <location>
        <begin position="97"/>
        <end position="119"/>
    </location>
</feature>
<keyword evidence="4 6" id="KW-1133">Transmembrane helix</keyword>
<dbReference type="Pfam" id="PF07690">
    <property type="entry name" value="MFS_1"/>
    <property type="match status" value="1"/>
</dbReference>
<gene>
    <name evidence="8" type="ORF">UFOPK3674_00557</name>
</gene>
<evidence type="ECO:0000256" key="5">
    <source>
        <dbReference type="ARBA" id="ARBA00023136"/>
    </source>
</evidence>
<organism evidence="8">
    <name type="scientific">freshwater metagenome</name>
    <dbReference type="NCBI Taxonomy" id="449393"/>
    <lineage>
        <taxon>unclassified sequences</taxon>
        <taxon>metagenomes</taxon>
        <taxon>ecological metagenomes</taxon>
    </lineage>
</organism>
<proteinExistence type="predicted"/>
<dbReference type="PROSITE" id="PS50850">
    <property type="entry name" value="MFS"/>
    <property type="match status" value="1"/>
</dbReference>
<evidence type="ECO:0000256" key="2">
    <source>
        <dbReference type="ARBA" id="ARBA00022475"/>
    </source>
</evidence>
<evidence type="ECO:0000256" key="1">
    <source>
        <dbReference type="ARBA" id="ARBA00004651"/>
    </source>
</evidence>
<feature type="transmembrane region" description="Helical" evidence="6">
    <location>
        <begin position="72"/>
        <end position="91"/>
    </location>
</feature>
<reference evidence="8" key="1">
    <citation type="submission" date="2020-05" db="EMBL/GenBank/DDBJ databases">
        <authorList>
            <person name="Chiriac C."/>
            <person name="Salcher M."/>
            <person name="Ghai R."/>
            <person name="Kavagutti S V."/>
        </authorList>
    </citation>
    <scope>NUCLEOTIDE SEQUENCE</scope>
</reference>
<dbReference type="PANTHER" id="PTHR43124:SF3">
    <property type="entry name" value="CHLORAMPHENICOL EFFLUX PUMP RV0191"/>
    <property type="match status" value="1"/>
</dbReference>
<evidence type="ECO:0000256" key="3">
    <source>
        <dbReference type="ARBA" id="ARBA00022692"/>
    </source>
</evidence>
<name>A0A6J7HW10_9ZZZZ</name>
<dbReference type="InterPro" id="IPR020846">
    <property type="entry name" value="MFS_dom"/>
</dbReference>
<dbReference type="AlphaFoldDB" id="A0A6J7HW10"/>
<keyword evidence="3 6" id="KW-0812">Transmembrane</keyword>
<feature type="domain" description="Major facilitator superfamily (MFS) profile" evidence="7">
    <location>
        <begin position="7"/>
        <end position="381"/>
    </location>
</feature>
<dbReference type="Gene3D" id="1.20.1250.20">
    <property type="entry name" value="MFS general substrate transporter like domains"/>
    <property type="match status" value="1"/>
</dbReference>
<feature type="transmembrane region" description="Helical" evidence="6">
    <location>
        <begin position="204"/>
        <end position="230"/>
    </location>
</feature>
<accession>A0A6J7HW10</accession>
<keyword evidence="2" id="KW-1003">Cell membrane</keyword>
<feature type="transmembrane region" description="Helical" evidence="6">
    <location>
        <begin position="328"/>
        <end position="349"/>
    </location>
</feature>
<dbReference type="InterPro" id="IPR050189">
    <property type="entry name" value="MFS_Efflux_Transporters"/>
</dbReference>
<dbReference type="PANTHER" id="PTHR43124">
    <property type="entry name" value="PURINE EFFLUX PUMP PBUE"/>
    <property type="match status" value="1"/>
</dbReference>
<feature type="transmembrane region" description="Helical" evidence="6">
    <location>
        <begin position="131"/>
        <end position="157"/>
    </location>
</feature>
<feature type="transmembrane region" description="Helical" evidence="6">
    <location>
        <begin position="163"/>
        <end position="183"/>
    </location>
</feature>
<evidence type="ECO:0000256" key="4">
    <source>
        <dbReference type="ARBA" id="ARBA00022989"/>
    </source>
</evidence>
<feature type="transmembrane region" description="Helical" evidence="6">
    <location>
        <begin position="236"/>
        <end position="258"/>
    </location>
</feature>
<protein>
    <submittedName>
        <fullName evidence="8">Unannotated protein</fullName>
    </submittedName>
</protein>
<dbReference type="GO" id="GO:0005886">
    <property type="term" value="C:plasma membrane"/>
    <property type="evidence" value="ECO:0007669"/>
    <property type="project" value="UniProtKB-SubCell"/>
</dbReference>
<dbReference type="SUPFAM" id="SSF103473">
    <property type="entry name" value="MFS general substrate transporter"/>
    <property type="match status" value="1"/>
</dbReference>
<evidence type="ECO:0000259" key="7">
    <source>
        <dbReference type="PROSITE" id="PS50850"/>
    </source>
</evidence>
<dbReference type="InterPro" id="IPR011701">
    <property type="entry name" value="MFS"/>
</dbReference>